<evidence type="ECO:0000259" key="4">
    <source>
        <dbReference type="Pfam" id="PF20434"/>
    </source>
</evidence>
<evidence type="ECO:0000256" key="2">
    <source>
        <dbReference type="SAM" id="MobiDB-lite"/>
    </source>
</evidence>
<evidence type="ECO:0000313" key="6">
    <source>
        <dbReference type="Proteomes" id="UP000265768"/>
    </source>
</evidence>
<dbReference type="InterPro" id="IPR050300">
    <property type="entry name" value="GDXG_lipolytic_enzyme"/>
</dbReference>
<comment type="caution">
    <text evidence="5">The sequence shown here is derived from an EMBL/GenBank/DDBJ whole genome shotgun (WGS) entry which is preliminary data.</text>
</comment>
<keyword evidence="3" id="KW-0472">Membrane</keyword>
<dbReference type="InterPro" id="IPR029058">
    <property type="entry name" value="AB_hydrolase_fold"/>
</dbReference>
<protein>
    <submittedName>
        <fullName evidence="5">Alpha/beta hydrolase</fullName>
    </submittedName>
</protein>
<keyword evidence="3" id="KW-1133">Transmembrane helix</keyword>
<reference evidence="5 6" key="1">
    <citation type="submission" date="2018-09" db="EMBL/GenBank/DDBJ databases">
        <title>YIM 75507 draft genome.</title>
        <authorList>
            <person name="Tang S."/>
            <person name="Feng Y."/>
        </authorList>
    </citation>
    <scope>NUCLEOTIDE SEQUENCE [LARGE SCALE GENOMIC DNA]</scope>
    <source>
        <strain evidence="5 6">YIM 75507</strain>
    </source>
</reference>
<accession>A0A3A4BB40</accession>
<dbReference type="PANTHER" id="PTHR48081">
    <property type="entry name" value="AB HYDROLASE SUPERFAMILY PROTEIN C4A8.06C"/>
    <property type="match status" value="1"/>
</dbReference>
<dbReference type="AlphaFoldDB" id="A0A3A4BB40"/>
<keyword evidence="3" id="KW-0812">Transmembrane</keyword>
<feature type="transmembrane region" description="Helical" evidence="3">
    <location>
        <begin position="243"/>
        <end position="264"/>
    </location>
</feature>
<name>A0A3A4BB40_9ACTN</name>
<evidence type="ECO:0000313" key="5">
    <source>
        <dbReference type="EMBL" id="RJL36149.1"/>
    </source>
</evidence>
<feature type="transmembrane region" description="Helical" evidence="3">
    <location>
        <begin position="213"/>
        <end position="237"/>
    </location>
</feature>
<dbReference type="InterPro" id="IPR049492">
    <property type="entry name" value="BD-FAE-like_dom"/>
</dbReference>
<dbReference type="SUPFAM" id="SSF53474">
    <property type="entry name" value="alpha/beta-Hydrolases"/>
    <property type="match status" value="1"/>
</dbReference>
<evidence type="ECO:0000256" key="1">
    <source>
        <dbReference type="ARBA" id="ARBA00022801"/>
    </source>
</evidence>
<dbReference type="PANTHER" id="PTHR48081:SF33">
    <property type="entry name" value="KYNURENINE FORMAMIDASE"/>
    <property type="match status" value="1"/>
</dbReference>
<gene>
    <name evidence="5" type="ORF">D5H75_05225</name>
</gene>
<keyword evidence="1 5" id="KW-0378">Hydrolase</keyword>
<sequence length="607" mass="65923">MADQASRGMTRTASARRAAESSRSAIWRASGRPAPASIPAARASALGYCGVSTPVRAQVSRLIWPSALRARWVRTWPRVQPGRRDGLATSASLSPAAVASSRLVEAAISALTVSMTVVEDLPTSALLARWCRGVVWPLVPWPHPLAKPPERGSDGGHLASFALLVHPEGQSDCLRKGWSAMASITLLVLGVLSLLAVANALHARRQWTVLMASWAASMLALEFAPLFLVLAAALTAWCVAAGALAGAAGWAGLVIMAVSWIGWIELIRRSLRCRGVLEAAGADVRLDPEQAPGEQLDPRPAPAPFPLSHVLLPFLMFRRRGVTRTGGIVYHEPPGRWRLKLDVYRPAGPAPAPRPGILQIHGGAWVMGSRREQGIPLCNHLAANGWVVLNADYGLSPKVTWPEHLIDLKRAVAWYREHAAEYGADPGFLCVTGGSAGGHLASMLALTPNRPEYQPGFEDVDTTIHAAVPFYGVYDWLGDMTRMPASRRLLERLVVKRRLADDREAYEKGSPVHWIGPDAPPFFVINGDVDTLTPVEEADRFVERLRAVSPRPVVLARLPGAQHAFDLLPSYRVARTLEAVERFLSAVHRHHLAGRDRGPGRDAVRQY</sequence>
<feature type="domain" description="BD-FAE-like" evidence="4">
    <location>
        <begin position="341"/>
        <end position="545"/>
    </location>
</feature>
<dbReference type="GO" id="GO:0016787">
    <property type="term" value="F:hydrolase activity"/>
    <property type="evidence" value="ECO:0007669"/>
    <property type="project" value="UniProtKB-KW"/>
</dbReference>
<feature type="transmembrane region" description="Helical" evidence="3">
    <location>
        <begin position="178"/>
        <end position="201"/>
    </location>
</feature>
<keyword evidence="6" id="KW-1185">Reference proteome</keyword>
<proteinExistence type="predicted"/>
<evidence type="ECO:0000256" key="3">
    <source>
        <dbReference type="SAM" id="Phobius"/>
    </source>
</evidence>
<organism evidence="5 6">
    <name type="scientific">Bailinhaonella thermotolerans</name>
    <dbReference type="NCBI Taxonomy" id="1070861"/>
    <lineage>
        <taxon>Bacteria</taxon>
        <taxon>Bacillati</taxon>
        <taxon>Actinomycetota</taxon>
        <taxon>Actinomycetes</taxon>
        <taxon>Streptosporangiales</taxon>
        <taxon>Streptosporangiaceae</taxon>
        <taxon>Bailinhaonella</taxon>
    </lineage>
</organism>
<dbReference type="Gene3D" id="3.40.50.1820">
    <property type="entry name" value="alpha/beta hydrolase"/>
    <property type="match status" value="1"/>
</dbReference>
<dbReference type="Pfam" id="PF20434">
    <property type="entry name" value="BD-FAE"/>
    <property type="match status" value="1"/>
</dbReference>
<dbReference type="EMBL" id="QZEY01000001">
    <property type="protein sequence ID" value="RJL36149.1"/>
    <property type="molecule type" value="Genomic_DNA"/>
</dbReference>
<dbReference type="Proteomes" id="UP000265768">
    <property type="component" value="Unassembled WGS sequence"/>
</dbReference>
<feature type="region of interest" description="Disordered" evidence="2">
    <location>
        <begin position="1"/>
        <end position="26"/>
    </location>
</feature>